<reference evidence="4 5" key="1">
    <citation type="submission" date="2016-02" db="EMBL/GenBank/DDBJ databases">
        <title>Genome analysis of coral dinoflagellate symbionts highlights evolutionary adaptations to a symbiotic lifestyle.</title>
        <authorList>
            <person name="Aranda M."/>
            <person name="Li Y."/>
            <person name="Liew Y.J."/>
            <person name="Baumgarten S."/>
            <person name="Simakov O."/>
            <person name="Wilson M."/>
            <person name="Piel J."/>
            <person name="Ashoor H."/>
            <person name="Bougouffa S."/>
            <person name="Bajic V.B."/>
            <person name="Ryu T."/>
            <person name="Ravasi T."/>
            <person name="Bayer T."/>
            <person name="Micklem G."/>
            <person name="Kim H."/>
            <person name="Bhak J."/>
            <person name="Lajeunesse T.C."/>
            <person name="Voolstra C.R."/>
        </authorList>
    </citation>
    <scope>NUCLEOTIDE SEQUENCE [LARGE SCALE GENOMIC DNA]</scope>
    <source>
        <strain evidence="4 5">CCMP2467</strain>
    </source>
</reference>
<evidence type="ECO:0000256" key="2">
    <source>
        <dbReference type="ARBA" id="ARBA00023043"/>
    </source>
</evidence>
<evidence type="ECO:0000256" key="1">
    <source>
        <dbReference type="ARBA" id="ARBA00022737"/>
    </source>
</evidence>
<protein>
    <submittedName>
        <fullName evidence="4">Kinase D-interacting substrate of 220 kDa</fullName>
    </submittedName>
</protein>
<dbReference type="AlphaFoldDB" id="A0A1Q9EBC3"/>
<keyword evidence="2 3" id="KW-0040">ANK repeat</keyword>
<feature type="repeat" description="ANK" evidence="3">
    <location>
        <begin position="103"/>
        <end position="135"/>
    </location>
</feature>
<dbReference type="SMART" id="SM00248">
    <property type="entry name" value="ANK"/>
    <property type="match status" value="4"/>
</dbReference>
<evidence type="ECO:0000313" key="4">
    <source>
        <dbReference type="EMBL" id="OLQ04707.1"/>
    </source>
</evidence>
<feature type="repeat" description="ANK" evidence="3">
    <location>
        <begin position="136"/>
        <end position="168"/>
    </location>
</feature>
<evidence type="ECO:0000313" key="5">
    <source>
        <dbReference type="Proteomes" id="UP000186817"/>
    </source>
</evidence>
<feature type="repeat" description="ANK" evidence="3">
    <location>
        <begin position="169"/>
        <end position="201"/>
    </location>
</feature>
<keyword evidence="5" id="KW-1185">Reference proteome</keyword>
<dbReference type="Pfam" id="PF13637">
    <property type="entry name" value="Ank_4"/>
    <property type="match status" value="1"/>
</dbReference>
<accession>A0A1Q9EBC3</accession>
<comment type="caution">
    <text evidence="4">The sequence shown here is derived from an EMBL/GenBank/DDBJ whole genome shotgun (WGS) entry which is preliminary data.</text>
</comment>
<dbReference type="InterPro" id="IPR036770">
    <property type="entry name" value="Ankyrin_rpt-contain_sf"/>
</dbReference>
<dbReference type="PANTHER" id="PTHR24173:SF74">
    <property type="entry name" value="ANKYRIN REPEAT DOMAIN-CONTAINING PROTEIN 16"/>
    <property type="match status" value="1"/>
</dbReference>
<gene>
    <name evidence="4" type="primary">kidins220</name>
    <name evidence="4" type="ORF">AK812_SmicGene12215</name>
</gene>
<keyword evidence="4" id="KW-0808">Transferase</keyword>
<dbReference type="Gene3D" id="1.25.40.20">
    <property type="entry name" value="Ankyrin repeat-containing domain"/>
    <property type="match status" value="2"/>
</dbReference>
<keyword evidence="4" id="KW-0418">Kinase</keyword>
<feature type="repeat" description="ANK" evidence="3">
    <location>
        <begin position="70"/>
        <end position="102"/>
    </location>
</feature>
<dbReference type="OrthoDB" id="426293at2759"/>
<dbReference type="PROSITE" id="PS50088">
    <property type="entry name" value="ANK_REPEAT"/>
    <property type="match status" value="4"/>
</dbReference>
<evidence type="ECO:0000256" key="3">
    <source>
        <dbReference type="PROSITE-ProRule" id="PRU00023"/>
    </source>
</evidence>
<dbReference type="PANTHER" id="PTHR24173">
    <property type="entry name" value="ANKYRIN REPEAT CONTAINING"/>
    <property type="match status" value="1"/>
</dbReference>
<organism evidence="4 5">
    <name type="scientific">Symbiodinium microadriaticum</name>
    <name type="common">Dinoflagellate</name>
    <name type="synonym">Zooxanthella microadriatica</name>
    <dbReference type="NCBI Taxonomy" id="2951"/>
    <lineage>
        <taxon>Eukaryota</taxon>
        <taxon>Sar</taxon>
        <taxon>Alveolata</taxon>
        <taxon>Dinophyceae</taxon>
        <taxon>Suessiales</taxon>
        <taxon>Symbiodiniaceae</taxon>
        <taxon>Symbiodinium</taxon>
    </lineage>
</organism>
<dbReference type="PROSITE" id="PS50297">
    <property type="entry name" value="ANK_REP_REGION"/>
    <property type="match status" value="4"/>
</dbReference>
<dbReference type="InterPro" id="IPR002110">
    <property type="entry name" value="Ankyrin_rpt"/>
</dbReference>
<dbReference type="EMBL" id="LSRX01000203">
    <property type="protein sequence ID" value="OLQ04707.1"/>
    <property type="molecule type" value="Genomic_DNA"/>
</dbReference>
<name>A0A1Q9EBC3_SYMMI</name>
<sequence>MLRVTLLSGEELTSLPLAQLSDVKGLKQRLHQQHGLPPRFRQRLLQWLSESFQVEALLQLPQYPDAPDEEGTTPLMRASKSGQVDVAQLLLEAGAEKDLRDLGGRTALIYAALRGRAEVVKLLLLAGAQVDAGDERGSTALMQAAYNGHASAVVLLLRAGAHVEERDNSGDTALMDAIRGGHAAIVRLLLDAGADKNSCNFEGRSAHMMARGYDSEIKRLLEHLGRRNLSVGGRVYDVPGYAVMANTWASHHVQNWYGRESVASKDHWQQRWTSFKWLLLQKPSVSGMEGPKPRIIAFPSWHLDSAEVVRRLDAPKVENAEQNIGKFCRLASTAAYFGSLGNFLPRGPPSSWSSGRSPEEWSRVLKQLDTAREAVKKHAIRSRALAAEGRQISALRKIRLRQMSMAPASEHMAVQTRWQSAQYESTRHREMECEDNAMVQTAQLMGAEVLFPVPPKALFLEGGVDELLKQLRTEPTDETECAAKFMLYDPWKI</sequence>
<dbReference type="Proteomes" id="UP000186817">
    <property type="component" value="Unassembled WGS sequence"/>
</dbReference>
<dbReference type="SUPFAM" id="SSF48403">
    <property type="entry name" value="Ankyrin repeat"/>
    <property type="match status" value="1"/>
</dbReference>
<dbReference type="PRINTS" id="PR01415">
    <property type="entry name" value="ANKYRIN"/>
</dbReference>
<dbReference type="Pfam" id="PF12796">
    <property type="entry name" value="Ank_2"/>
    <property type="match status" value="1"/>
</dbReference>
<proteinExistence type="predicted"/>
<dbReference type="GO" id="GO:0016301">
    <property type="term" value="F:kinase activity"/>
    <property type="evidence" value="ECO:0007669"/>
    <property type="project" value="UniProtKB-KW"/>
</dbReference>
<keyword evidence="1" id="KW-0677">Repeat</keyword>